<proteinExistence type="predicted"/>
<organism evidence="1 2">
    <name type="scientific">Methylocella tundrae</name>
    <dbReference type="NCBI Taxonomy" id="227605"/>
    <lineage>
        <taxon>Bacteria</taxon>
        <taxon>Pseudomonadati</taxon>
        <taxon>Pseudomonadota</taxon>
        <taxon>Alphaproteobacteria</taxon>
        <taxon>Hyphomicrobiales</taxon>
        <taxon>Beijerinckiaceae</taxon>
        <taxon>Methylocella</taxon>
    </lineage>
</organism>
<dbReference type="EMBL" id="CABFMQ020000013">
    <property type="protein sequence ID" value="VTZ48775.1"/>
    <property type="molecule type" value="Genomic_DNA"/>
</dbReference>
<keyword evidence="2" id="KW-1185">Reference proteome</keyword>
<dbReference type="AlphaFoldDB" id="A0A8B6M1Z1"/>
<evidence type="ECO:0000313" key="2">
    <source>
        <dbReference type="Proteomes" id="UP000485880"/>
    </source>
</evidence>
<comment type="caution">
    <text evidence="1">The sequence shown here is derived from an EMBL/GenBank/DDBJ whole genome shotgun (WGS) entry which is preliminary data.</text>
</comment>
<dbReference type="RefSeq" id="WP_174511261.1">
    <property type="nucleotide sequence ID" value="NZ_CABFMQ020000013.1"/>
</dbReference>
<sequence length="51" mass="5425">MRYALFGIVAGLAMFALVSGNGHGLAASILRGFGWGIGREVAHDLVRQVLR</sequence>
<evidence type="ECO:0000313" key="1">
    <source>
        <dbReference type="EMBL" id="VTZ48775.1"/>
    </source>
</evidence>
<reference evidence="1 2" key="1">
    <citation type="submission" date="2019-05" db="EMBL/GenBank/DDBJ databases">
        <authorList>
            <person name="Farhan Ul Haque M."/>
        </authorList>
    </citation>
    <scope>NUCLEOTIDE SEQUENCE [LARGE SCALE GENOMIC DNA]</scope>
    <source>
        <strain evidence="1">2</strain>
    </source>
</reference>
<name>A0A8B6M1Z1_METTU</name>
<accession>A0A8B6M1Z1</accession>
<gene>
    <name evidence="1" type="ORF">MPC4_110075</name>
</gene>
<protein>
    <submittedName>
        <fullName evidence="1">Uncharacterized protein</fullName>
    </submittedName>
</protein>
<dbReference type="Proteomes" id="UP000485880">
    <property type="component" value="Unassembled WGS sequence"/>
</dbReference>